<proteinExistence type="predicted"/>
<dbReference type="Gene3D" id="1.25.40.10">
    <property type="entry name" value="Tetratricopeptide repeat domain"/>
    <property type="match status" value="1"/>
</dbReference>
<evidence type="ECO:0000313" key="5">
    <source>
        <dbReference type="Proteomes" id="UP000191342"/>
    </source>
</evidence>
<dbReference type="InterPro" id="IPR031350">
    <property type="entry name" value="Goodbye_dom"/>
</dbReference>
<dbReference type="PROSITE" id="PS50005">
    <property type="entry name" value="TPR"/>
    <property type="match status" value="1"/>
</dbReference>
<dbReference type="Proteomes" id="UP000191342">
    <property type="component" value="Unassembled WGS sequence"/>
</dbReference>
<dbReference type="PROSITE" id="PS50837">
    <property type="entry name" value="NACHT"/>
    <property type="match status" value="1"/>
</dbReference>
<gene>
    <name evidence="4" type="ORF">PENFLA_c060G04439</name>
</gene>
<dbReference type="InterPro" id="IPR011990">
    <property type="entry name" value="TPR-like_helical_dom_sf"/>
</dbReference>
<dbReference type="Pfam" id="PF24883">
    <property type="entry name" value="NPHP3_N"/>
    <property type="match status" value="1"/>
</dbReference>
<keyword evidence="1" id="KW-0677">Repeat</keyword>
<evidence type="ECO:0000256" key="1">
    <source>
        <dbReference type="ARBA" id="ARBA00022737"/>
    </source>
</evidence>
<dbReference type="InterPro" id="IPR027417">
    <property type="entry name" value="P-loop_NTPase"/>
</dbReference>
<dbReference type="PANTHER" id="PTHR10039:SF17">
    <property type="entry name" value="FUNGAL STAND N-TERMINAL GOODBYE DOMAIN-CONTAINING PROTEIN-RELATED"/>
    <property type="match status" value="1"/>
</dbReference>
<evidence type="ECO:0000259" key="3">
    <source>
        <dbReference type="PROSITE" id="PS50837"/>
    </source>
</evidence>
<name>A0A1V6SH25_9EURO</name>
<evidence type="ECO:0000256" key="2">
    <source>
        <dbReference type="PROSITE-ProRule" id="PRU00339"/>
    </source>
</evidence>
<dbReference type="InterPro" id="IPR007111">
    <property type="entry name" value="NACHT_NTPase"/>
</dbReference>
<feature type="domain" description="NACHT" evidence="3">
    <location>
        <begin position="285"/>
        <end position="436"/>
    </location>
</feature>
<sequence length="1475" mass="166471">MTHDLHQPPDDNLSLLWHAASEEYAKETGISMTDREFPKVSGPEELSSYLDSEKDHFQDFRMKKRTLLHAMQKVLAPFENWGDLIKGVVAAAFPPASSIMGAMLLLIRGARKVSESFDMITGLFQKLSNFALRLDTYKNVPLNEGMKIIIVKVLVNFLRVCAASHNLLKAGSFKARLSKWAKNILVEDPSVTSLMGELDELTNQEHKMISAQNLNLTNQALKNTADLLQRDDIRSERERLDKVKDTLKPVSASSQVHSAISESRIPGSGVWVDDRIRSWWQSSQPLLWLHGGPGVGKSYLASKIINDLANSEQLTPCVHVVAPFFFKNNDVDLRSLNKGLRTLAWHVATQLPSFAIHAEDFCLKAVPADTYTVWRKLLLNYFTEVAPCVSACFVIDGIDEADPEEQEILFNLLEKTYSAKGQAIEFPPVRVVLLSRDSLRSSFEEHSLGWVTDIEITNDQNKEDLYGYVFQKLQGASLFRGSSDFLEEVVNGIHKSAEGLWEWANLVIKSVLRCRTKGQIRQVVKTMPRGISAILTKELQRLARELSAVDLLPDELPDVFGIEESDGEAMVPQIQQLKLILSFVTMAQRPLTVEQLELILEIILDDEVLNLEDDIRTVYSSLFSLRPAENTEEYLEDDYIVTLRHSSFYEFFKASGYGETGSIHVDPERAEVVMVFVLLYSWQRKHTSKSAKSLEPVLTYAKDFLPQHLTCADPKKAGNLQEKISSLLTDLFAKDIGRGCRFISEYSERRASRYNSYSSSYINPLGRYWFGAEDYHLANERAQLVLNWLLPASKEIFGDCARSSTVVSGVCPFTVLFSPMVVSISRHWLAPDRVDPDDGSPFAISVMLSVYGEMAGTMDLSDYYGKAKDLEFESTDYPKQVLPINCWLPAWGILIVAELQQLQKTATWHARLGQALLLHGNFKEAIDQFQKALSSHEKTSTLSSQSLSLIHRDMSRAFFEDGLYKEAIEHSDLAESLNDPGTVDDGLDIPIGQLLNIAQMKYLGKLPDQAVAIANEAWEAYIESGDNRDWTLWRDFVGIFTEFRQPHHLRSVFELASSFFKELSRIGIDADGPAAYTIEPAFLMPKTMYSAIRLGLTPDDEECLRLIAWAMERLNEAKSYAMCVSGVKYFMASALFEKGQFAAGIRSWYDAVSFSEPPDVYWSIQTARERSLSHLVATCLYHPEIPFSGEWGPLTLDADVEFSDICLVISSWLRDYGDIANARKALRGRVRKCISLLSDDDTSNDGDACVALFKTFLIATDSDEDLGIALYLTKARSRVLGVEPPKPDTEVEVVTTKPSGEIHIGDDKILKNDKPLDLDDRDEGEVEWIGLWDLADCLTMCAFCQVEVACMSYWYFCRSCPHTAVCARCYPSLRSSDSDTTTLSQLAPHTCNTQHEFYYSGKPLLSSERLEHGTIPLSSTRPDGQMQTMRVEEWRDRLERKWETKNFEFEGGLSAWCMQVLPEVQRARWATFFEV</sequence>
<accession>A0A1V6SH25</accession>
<dbReference type="PANTHER" id="PTHR10039">
    <property type="entry name" value="AMELOGENIN"/>
    <property type="match status" value="1"/>
</dbReference>
<keyword evidence="2" id="KW-0802">TPR repeat</keyword>
<organism evidence="4 5">
    <name type="scientific">Penicillium flavigenum</name>
    <dbReference type="NCBI Taxonomy" id="254877"/>
    <lineage>
        <taxon>Eukaryota</taxon>
        <taxon>Fungi</taxon>
        <taxon>Dikarya</taxon>
        <taxon>Ascomycota</taxon>
        <taxon>Pezizomycotina</taxon>
        <taxon>Eurotiomycetes</taxon>
        <taxon>Eurotiomycetidae</taxon>
        <taxon>Eurotiales</taxon>
        <taxon>Aspergillaceae</taxon>
        <taxon>Penicillium</taxon>
    </lineage>
</organism>
<keyword evidence="5" id="KW-1185">Reference proteome</keyword>
<feature type="repeat" description="TPR" evidence="2">
    <location>
        <begin position="906"/>
        <end position="939"/>
    </location>
</feature>
<dbReference type="Pfam" id="PF17109">
    <property type="entry name" value="Goodbye"/>
    <property type="match status" value="1"/>
</dbReference>
<dbReference type="SUPFAM" id="SSF48452">
    <property type="entry name" value="TPR-like"/>
    <property type="match status" value="1"/>
</dbReference>
<evidence type="ECO:0000313" key="4">
    <source>
        <dbReference type="EMBL" id="OQE12893.1"/>
    </source>
</evidence>
<dbReference type="Gene3D" id="3.40.50.300">
    <property type="entry name" value="P-loop containing nucleotide triphosphate hydrolases"/>
    <property type="match status" value="1"/>
</dbReference>
<dbReference type="SUPFAM" id="SSF52540">
    <property type="entry name" value="P-loop containing nucleoside triphosphate hydrolases"/>
    <property type="match status" value="1"/>
</dbReference>
<dbReference type="InterPro" id="IPR019734">
    <property type="entry name" value="TPR_rpt"/>
</dbReference>
<protein>
    <recommendedName>
        <fullName evidence="3">NACHT domain-containing protein</fullName>
    </recommendedName>
</protein>
<comment type="caution">
    <text evidence="4">The sequence shown here is derived from an EMBL/GenBank/DDBJ whole genome shotgun (WGS) entry which is preliminary data.</text>
</comment>
<dbReference type="OrthoDB" id="448455at2759"/>
<dbReference type="InterPro" id="IPR056884">
    <property type="entry name" value="NPHP3-like_N"/>
</dbReference>
<reference evidence="5" key="1">
    <citation type="journal article" date="2017" name="Nat. Microbiol.">
        <title>Global analysis of biosynthetic gene clusters reveals vast potential of secondary metabolite production in Penicillium species.</title>
        <authorList>
            <person name="Nielsen J.C."/>
            <person name="Grijseels S."/>
            <person name="Prigent S."/>
            <person name="Ji B."/>
            <person name="Dainat J."/>
            <person name="Nielsen K.F."/>
            <person name="Frisvad J.C."/>
            <person name="Workman M."/>
            <person name="Nielsen J."/>
        </authorList>
    </citation>
    <scope>NUCLEOTIDE SEQUENCE [LARGE SCALE GENOMIC DNA]</scope>
    <source>
        <strain evidence="5">IBT 14082</strain>
    </source>
</reference>
<dbReference type="EMBL" id="MLQL01000060">
    <property type="protein sequence ID" value="OQE12893.1"/>
    <property type="molecule type" value="Genomic_DNA"/>
</dbReference>